<evidence type="ECO:0000259" key="8">
    <source>
        <dbReference type="Pfam" id="PF00557"/>
    </source>
</evidence>
<feature type="domain" description="Xaa-Pro dipeptidase N-terminal" evidence="9">
    <location>
        <begin position="11"/>
        <end position="157"/>
    </location>
</feature>
<evidence type="ECO:0000256" key="5">
    <source>
        <dbReference type="ARBA" id="ARBA00023049"/>
    </source>
</evidence>
<feature type="binding site" evidence="7">
    <location>
        <position position="422"/>
    </location>
    <ligand>
        <name>Mn(2+)</name>
        <dbReference type="ChEBI" id="CHEBI:29035"/>
        <label>2</label>
    </ligand>
</feature>
<dbReference type="InterPro" id="IPR048819">
    <property type="entry name" value="PepQ_N"/>
</dbReference>
<dbReference type="InterPro" id="IPR052433">
    <property type="entry name" value="X-Pro_dipept-like"/>
</dbReference>
<feature type="binding site" evidence="7">
    <location>
        <position position="257"/>
    </location>
    <ligand>
        <name>Mn(2+)</name>
        <dbReference type="ChEBI" id="CHEBI:29035"/>
        <label>1</label>
    </ligand>
</feature>
<dbReference type="AlphaFoldDB" id="A0A4R2IF62"/>
<dbReference type="GO" id="GO:0006508">
    <property type="term" value="P:proteolysis"/>
    <property type="evidence" value="ECO:0007669"/>
    <property type="project" value="UniProtKB-KW"/>
</dbReference>
<dbReference type="InterPro" id="IPR036005">
    <property type="entry name" value="Creatinase/aminopeptidase-like"/>
</dbReference>
<dbReference type="Pfam" id="PF21216">
    <property type="entry name" value="PepQ_N"/>
    <property type="match status" value="1"/>
</dbReference>
<dbReference type="GO" id="GO:0046872">
    <property type="term" value="F:metal ion binding"/>
    <property type="evidence" value="ECO:0007669"/>
    <property type="project" value="UniProtKB-KW"/>
</dbReference>
<keyword evidence="1 7" id="KW-0645">Protease</keyword>
<feature type="binding site" evidence="7">
    <location>
        <position position="338"/>
    </location>
    <ligand>
        <name>Mn(2+)</name>
        <dbReference type="ChEBI" id="CHEBI:29035"/>
        <label>1</label>
    </ligand>
</feature>
<feature type="binding site" evidence="7">
    <location>
        <position position="383"/>
    </location>
    <ligand>
        <name>Mn(2+)</name>
        <dbReference type="ChEBI" id="CHEBI:29035"/>
        <label>1</label>
    </ligand>
</feature>
<keyword evidence="11" id="KW-1185">Reference proteome</keyword>
<feature type="binding site" evidence="7">
    <location>
        <position position="422"/>
    </location>
    <ligand>
        <name>Mn(2+)</name>
        <dbReference type="ChEBI" id="CHEBI:29035"/>
        <label>1</label>
    </ligand>
</feature>
<dbReference type="GO" id="GO:0102009">
    <property type="term" value="F:proline dipeptidase activity"/>
    <property type="evidence" value="ECO:0007669"/>
    <property type="project" value="UniProtKB-EC"/>
</dbReference>
<dbReference type="Gene3D" id="3.90.230.10">
    <property type="entry name" value="Creatinase/methionine aminopeptidase superfamily"/>
    <property type="match status" value="1"/>
</dbReference>
<reference evidence="10 11" key="1">
    <citation type="journal article" date="2015" name="Stand. Genomic Sci.">
        <title>Genomic Encyclopedia of Bacterial and Archaeal Type Strains, Phase III: the genomes of soil and plant-associated and newly described type strains.</title>
        <authorList>
            <person name="Whitman W.B."/>
            <person name="Woyke T."/>
            <person name="Klenk H.P."/>
            <person name="Zhou Y."/>
            <person name="Lilburn T.G."/>
            <person name="Beck B.J."/>
            <person name="De Vos P."/>
            <person name="Vandamme P."/>
            <person name="Eisen J.A."/>
            <person name="Garrity G."/>
            <person name="Hugenholtz P."/>
            <person name="Kyrpides N.C."/>
        </authorList>
    </citation>
    <scope>NUCLEOTIDE SEQUENCE [LARGE SCALE GENOMIC DNA]</scope>
    <source>
        <strain evidence="10 11">A3</strain>
    </source>
</reference>
<dbReference type="EC" id="3.4.13.9" evidence="7"/>
<comment type="cofactor">
    <cofactor evidence="7">
        <name>Mn(2+)</name>
        <dbReference type="ChEBI" id="CHEBI:29035"/>
    </cofactor>
    <text evidence="7">Binds 2 manganese ions per subunit.</text>
</comment>
<dbReference type="OrthoDB" id="9806388at2"/>
<gene>
    <name evidence="7" type="primary">pepQ</name>
    <name evidence="10" type="ORF">EV148_101398</name>
</gene>
<keyword evidence="6 7" id="KW-0464">Manganese</keyword>
<protein>
    <recommendedName>
        <fullName evidence="7">Xaa-Pro dipeptidase</fullName>
        <shortName evidence="7">X-Pro dipeptidase</shortName>
        <ecNumber evidence="7">3.4.13.9</ecNumber>
    </recommendedName>
    <alternativeName>
        <fullName evidence="7">Imidodipeptidase</fullName>
    </alternativeName>
    <alternativeName>
        <fullName evidence="7">Proline dipeptidase</fullName>
        <shortName evidence="7">Prolidase</shortName>
    </alternativeName>
</protein>
<dbReference type="NCBIfam" id="NF010133">
    <property type="entry name" value="PRK13607.1"/>
    <property type="match status" value="1"/>
</dbReference>
<evidence type="ECO:0000256" key="1">
    <source>
        <dbReference type="ARBA" id="ARBA00022670"/>
    </source>
</evidence>
<dbReference type="PANTHER" id="PTHR43226">
    <property type="entry name" value="XAA-PRO AMINOPEPTIDASE 3"/>
    <property type="match status" value="1"/>
</dbReference>
<keyword evidence="3 7" id="KW-0378">Hydrolase</keyword>
<proteinExistence type="inferred from homology"/>
<keyword evidence="4 7" id="KW-0224">Dipeptidase</keyword>
<keyword evidence="5 7" id="KW-0482">Metalloprotease</keyword>
<evidence type="ECO:0000259" key="9">
    <source>
        <dbReference type="Pfam" id="PF21216"/>
    </source>
</evidence>
<dbReference type="HAMAP" id="MF_01279">
    <property type="entry name" value="X_Pro_dipeptid"/>
    <property type="match status" value="1"/>
</dbReference>
<dbReference type="PANTHER" id="PTHR43226:SF8">
    <property type="entry name" value="XAA-PRO DIPEPTIDASE"/>
    <property type="match status" value="1"/>
</dbReference>
<keyword evidence="2 7" id="KW-0479">Metal-binding</keyword>
<dbReference type="InterPro" id="IPR029149">
    <property type="entry name" value="Creatin/AminoP/Spt16_N"/>
</dbReference>
<dbReference type="GO" id="GO:0016795">
    <property type="term" value="F:phosphoric triester hydrolase activity"/>
    <property type="evidence" value="ECO:0007669"/>
    <property type="project" value="InterPro"/>
</dbReference>
<feature type="binding site" evidence="7">
    <location>
        <position position="257"/>
    </location>
    <ligand>
        <name>Mn(2+)</name>
        <dbReference type="ChEBI" id="CHEBI:29035"/>
        <label>2</label>
    </ligand>
</feature>
<evidence type="ECO:0000313" key="11">
    <source>
        <dbReference type="Proteomes" id="UP000294862"/>
    </source>
</evidence>
<organism evidence="10 11">
    <name type="scientific">Dokdonella fugitiva</name>
    <dbReference type="NCBI Taxonomy" id="328517"/>
    <lineage>
        <taxon>Bacteria</taxon>
        <taxon>Pseudomonadati</taxon>
        <taxon>Pseudomonadota</taxon>
        <taxon>Gammaproteobacteria</taxon>
        <taxon>Lysobacterales</taxon>
        <taxon>Rhodanobacteraceae</taxon>
        <taxon>Dokdonella</taxon>
    </lineage>
</organism>
<dbReference type="RefSeq" id="WP_131992665.1">
    <property type="nucleotide sequence ID" value="NZ_SLWQ01000001.1"/>
</dbReference>
<comment type="similarity">
    <text evidence="7">Belongs to the peptidase M24B family. Bacterial-type prolidase subfamily.</text>
</comment>
<evidence type="ECO:0000256" key="2">
    <source>
        <dbReference type="ARBA" id="ARBA00022723"/>
    </source>
</evidence>
<dbReference type="SUPFAM" id="SSF55920">
    <property type="entry name" value="Creatinase/aminopeptidase"/>
    <property type="match status" value="1"/>
</dbReference>
<comment type="function">
    <text evidence="7">Splits dipeptides with a prolyl residue in the C-terminal position.</text>
</comment>
<dbReference type="Pfam" id="PF00557">
    <property type="entry name" value="Peptidase_M24"/>
    <property type="match status" value="1"/>
</dbReference>
<dbReference type="GO" id="GO:0008235">
    <property type="term" value="F:metalloexopeptidase activity"/>
    <property type="evidence" value="ECO:0007669"/>
    <property type="project" value="UniProtKB-UniRule"/>
</dbReference>
<dbReference type="PROSITE" id="PS00491">
    <property type="entry name" value="PROLINE_PEPTIDASE"/>
    <property type="match status" value="1"/>
</dbReference>
<feature type="binding site" evidence="7">
    <location>
        <position position="246"/>
    </location>
    <ligand>
        <name>Mn(2+)</name>
        <dbReference type="ChEBI" id="CHEBI:29035"/>
        <label>2</label>
    </ligand>
</feature>
<evidence type="ECO:0000256" key="6">
    <source>
        <dbReference type="ARBA" id="ARBA00023211"/>
    </source>
</evidence>
<comment type="catalytic activity">
    <reaction evidence="7">
        <text>Xaa-L-Pro dipeptide + H2O = an L-alpha-amino acid + L-proline</text>
        <dbReference type="Rhea" id="RHEA:76407"/>
        <dbReference type="ChEBI" id="CHEBI:15377"/>
        <dbReference type="ChEBI" id="CHEBI:59869"/>
        <dbReference type="ChEBI" id="CHEBI:60039"/>
        <dbReference type="ChEBI" id="CHEBI:195196"/>
        <dbReference type="EC" id="3.4.13.9"/>
    </reaction>
</comment>
<evidence type="ECO:0000313" key="10">
    <source>
        <dbReference type="EMBL" id="TCO42987.1"/>
    </source>
</evidence>
<dbReference type="InterPro" id="IPR022846">
    <property type="entry name" value="X_Pro_dipept"/>
</dbReference>
<dbReference type="InterPro" id="IPR001131">
    <property type="entry name" value="Peptidase_M24B_aminopep-P_CS"/>
</dbReference>
<evidence type="ECO:0000256" key="7">
    <source>
        <dbReference type="HAMAP-Rule" id="MF_01279"/>
    </source>
</evidence>
<sequence>MDIQHPDLHPLYAEHLATLQARADKALLREGFDHLVIAAGQPAMQFLDDRPYPFAVNPHFKHWLPVTKAPGSWIVHTPGRKPKLVYLQPHDYWHVVPDAPAGYWVEHFDIVVIREAKEARAHLPNDVARCAVIGEAGAALDGFAPNNPQGVLDYLHWQRSYKSAYELAMMRVASKIGARAHRAAERAFRAGASEFDIHVAYMGSARQGDNELPYNNIIALNEHAAVLHYMELAHAPPARAHSFLIDAGASFHGYASDITRTYAAADAGEFQALIDAVDAAQRGFVAKVRAGQAYPDLHVHAHLVLGGILKDHGFVRMGAEAALDAGVTSTFFPHGLGHPIGLQVHDVAGFQASDRGGTLPRPPGHPYLRMTRALEPGMVVTIEPGLYFIDMLLAELANKPAAKDVDWARVDAFRKYGGIRIEDDVACTEGEPENLTRDAFAALG</sequence>
<dbReference type="EMBL" id="SLWQ01000001">
    <property type="protein sequence ID" value="TCO42987.1"/>
    <property type="molecule type" value="Genomic_DNA"/>
</dbReference>
<name>A0A4R2IF62_9GAMM</name>
<accession>A0A4R2IF62</accession>
<dbReference type="InterPro" id="IPR000994">
    <property type="entry name" value="Pept_M24"/>
</dbReference>
<feature type="domain" description="Peptidase M24" evidence="8">
    <location>
        <begin position="169"/>
        <end position="429"/>
    </location>
</feature>
<dbReference type="Gene3D" id="3.40.350.10">
    <property type="entry name" value="Creatinase/prolidase N-terminal domain"/>
    <property type="match status" value="1"/>
</dbReference>
<dbReference type="GO" id="GO:0004177">
    <property type="term" value="F:aminopeptidase activity"/>
    <property type="evidence" value="ECO:0007669"/>
    <property type="project" value="TreeGrafter"/>
</dbReference>
<evidence type="ECO:0000256" key="4">
    <source>
        <dbReference type="ARBA" id="ARBA00022997"/>
    </source>
</evidence>
<comment type="caution">
    <text evidence="10">The sequence shown here is derived from an EMBL/GenBank/DDBJ whole genome shotgun (WGS) entry which is preliminary data.</text>
</comment>
<dbReference type="Proteomes" id="UP000294862">
    <property type="component" value="Unassembled WGS sequence"/>
</dbReference>
<dbReference type="GO" id="GO:0005829">
    <property type="term" value="C:cytosol"/>
    <property type="evidence" value="ECO:0007669"/>
    <property type="project" value="TreeGrafter"/>
</dbReference>
<evidence type="ECO:0000256" key="3">
    <source>
        <dbReference type="ARBA" id="ARBA00022801"/>
    </source>
</evidence>